<dbReference type="EC" id="3.2.1.52" evidence="3"/>
<evidence type="ECO:0000259" key="7">
    <source>
        <dbReference type="Pfam" id="PF00728"/>
    </source>
</evidence>
<dbReference type="InterPro" id="IPR029018">
    <property type="entry name" value="Hex-like_dom2"/>
</dbReference>
<dbReference type="RefSeq" id="WP_275108065.1">
    <property type="nucleotide sequence ID" value="NZ_JAKJSC010000001.1"/>
</dbReference>
<evidence type="ECO:0000256" key="3">
    <source>
        <dbReference type="ARBA" id="ARBA00012663"/>
    </source>
</evidence>
<comment type="catalytic activity">
    <reaction evidence="1">
        <text>Hydrolysis of terminal non-reducing N-acetyl-D-hexosamine residues in N-acetyl-beta-D-hexosaminides.</text>
        <dbReference type="EC" id="3.2.1.52"/>
    </reaction>
</comment>
<dbReference type="Gene3D" id="3.20.20.80">
    <property type="entry name" value="Glycosidases"/>
    <property type="match status" value="1"/>
</dbReference>
<name>A0ABT5VMR5_9BACT</name>
<dbReference type="Pfam" id="PF02838">
    <property type="entry name" value="Glyco_hydro_20b"/>
    <property type="match status" value="1"/>
</dbReference>
<sequence length="677" mass="78422">MKRFQLFTMLLLLFLFLSNKGKSETELPLIPQTQQVEWKHVWTNFNSISIVSDAKFLKEEKYLKDYLSSEGVQLSSGIGKNILHIKLREGNVMNPLGFEGAYHLTVGNQVVITANNSTGIFNGIQTLKQLIRKEKNEINIANCDIKDWPAFKVRGFMHDVGRNYQSPQLLKEQIEVMAAYKYNVFHFHLTDDPGWRLESKIYPQLQSPEATSRKPGKYYTQEEFIDLVNFCADRHITLIPELDIPGHSQAFRKAFGLKSMNSPKVQKILLDLIDELCALVPAEKMPYIHLGTDEVRNTEEMVDSDFLLPLIQRVEQSKRKYISWWHGMVSPDDSTSVKQLWAQHESLKGHPFIDSRANYINHLDPLAGMSRLFYQQVCRQEHGDELALGGILCLWNDNRVEDERNLIKQNPVYPAMLVYSEAVWKGKKNYKGNQYWAQLPSEGTSEYQDYRKFEEKLIAHRDLYFQGKEFPYLKNAHIPWKIIGPFDHDGDMSVSFPVEDTIQDEYKINGKKYQWWSKNVYGGTVHLKHFFGFPSPVKEKEGTVYAMTQVWSPEEQEIGFWIGFHGWSRSGGRRGGPAPKQGQWHTTEPKIWVNEEEVAAPDWKQAGLAANTAEIPFIDEDYFYRTPSIVKLKKGWNKILLKVPHGRTSWKWMFTCIPVKIIDGNVSEVSDLRFEIL</sequence>
<dbReference type="InterPro" id="IPR015882">
    <property type="entry name" value="HEX_bac_N"/>
</dbReference>
<evidence type="ECO:0000256" key="5">
    <source>
        <dbReference type="ARBA" id="ARBA00023295"/>
    </source>
</evidence>
<evidence type="ECO:0000256" key="1">
    <source>
        <dbReference type="ARBA" id="ARBA00001231"/>
    </source>
</evidence>
<evidence type="ECO:0000313" key="10">
    <source>
        <dbReference type="Proteomes" id="UP001528920"/>
    </source>
</evidence>
<organism evidence="9 10">
    <name type="scientific">Paralabilibaculum antarcticum</name>
    <dbReference type="NCBI Taxonomy" id="2912572"/>
    <lineage>
        <taxon>Bacteria</taxon>
        <taxon>Pseudomonadati</taxon>
        <taxon>Bacteroidota</taxon>
        <taxon>Bacteroidia</taxon>
        <taxon>Marinilabiliales</taxon>
        <taxon>Marinifilaceae</taxon>
        <taxon>Paralabilibaculum</taxon>
    </lineage>
</organism>
<keyword evidence="4" id="KW-0378">Hydrolase</keyword>
<evidence type="ECO:0000256" key="6">
    <source>
        <dbReference type="SAM" id="SignalP"/>
    </source>
</evidence>
<keyword evidence="6" id="KW-0732">Signal</keyword>
<feature type="domain" description="Beta-hexosaminidase bacterial type N-terminal" evidence="8">
    <location>
        <begin position="28"/>
        <end position="148"/>
    </location>
</feature>
<dbReference type="SUPFAM" id="SSF55545">
    <property type="entry name" value="beta-N-acetylhexosaminidase-like domain"/>
    <property type="match status" value="1"/>
</dbReference>
<dbReference type="Gene3D" id="3.30.379.10">
    <property type="entry name" value="Chitobiase/beta-hexosaminidase domain 2-like"/>
    <property type="match status" value="1"/>
</dbReference>
<evidence type="ECO:0000256" key="2">
    <source>
        <dbReference type="ARBA" id="ARBA00006285"/>
    </source>
</evidence>
<dbReference type="Proteomes" id="UP001528920">
    <property type="component" value="Unassembled WGS sequence"/>
</dbReference>
<comment type="similarity">
    <text evidence="2">Belongs to the glycosyl hydrolase 20 family.</text>
</comment>
<evidence type="ECO:0000256" key="4">
    <source>
        <dbReference type="ARBA" id="ARBA00022801"/>
    </source>
</evidence>
<accession>A0ABT5VMR5</accession>
<gene>
    <name evidence="9" type="ORF">L3049_01815</name>
</gene>
<dbReference type="SUPFAM" id="SSF51445">
    <property type="entry name" value="(Trans)glycosidases"/>
    <property type="match status" value="1"/>
</dbReference>
<feature type="signal peptide" evidence="6">
    <location>
        <begin position="1"/>
        <end position="23"/>
    </location>
</feature>
<dbReference type="PRINTS" id="PR00738">
    <property type="entry name" value="GLHYDRLASE20"/>
</dbReference>
<dbReference type="Pfam" id="PF00728">
    <property type="entry name" value="Glyco_hydro_20"/>
    <property type="match status" value="1"/>
</dbReference>
<keyword evidence="5" id="KW-0326">Glycosidase</keyword>
<dbReference type="InterPro" id="IPR025705">
    <property type="entry name" value="Beta_hexosaminidase_sua/sub"/>
</dbReference>
<evidence type="ECO:0000259" key="8">
    <source>
        <dbReference type="Pfam" id="PF02838"/>
    </source>
</evidence>
<feature type="domain" description="Glycoside hydrolase family 20 catalytic" evidence="7">
    <location>
        <begin position="151"/>
        <end position="254"/>
    </location>
</feature>
<proteinExistence type="inferred from homology"/>
<reference evidence="9 10" key="1">
    <citation type="submission" date="2022-01" db="EMBL/GenBank/DDBJ databases">
        <title>Labilibaculum sp. nov, a marine bacterium isolated from Antarctica.</title>
        <authorList>
            <person name="Dai W."/>
        </authorList>
    </citation>
    <scope>NUCLEOTIDE SEQUENCE [LARGE SCALE GENOMIC DNA]</scope>
    <source>
        <strain evidence="9 10">DW002</strain>
    </source>
</reference>
<dbReference type="InterPro" id="IPR015883">
    <property type="entry name" value="Glyco_hydro_20_cat"/>
</dbReference>
<protein>
    <recommendedName>
        <fullName evidence="3">beta-N-acetylhexosaminidase</fullName>
        <ecNumber evidence="3">3.2.1.52</ecNumber>
    </recommendedName>
</protein>
<dbReference type="PANTHER" id="PTHR22600">
    <property type="entry name" value="BETA-HEXOSAMINIDASE"/>
    <property type="match status" value="1"/>
</dbReference>
<dbReference type="InterPro" id="IPR017853">
    <property type="entry name" value="GH"/>
</dbReference>
<dbReference type="EMBL" id="JAKJSC010000001">
    <property type="protein sequence ID" value="MDE5416726.1"/>
    <property type="molecule type" value="Genomic_DNA"/>
</dbReference>
<evidence type="ECO:0000313" key="9">
    <source>
        <dbReference type="EMBL" id="MDE5416726.1"/>
    </source>
</evidence>
<dbReference type="PANTHER" id="PTHR22600:SF57">
    <property type="entry name" value="BETA-N-ACETYLHEXOSAMINIDASE"/>
    <property type="match status" value="1"/>
</dbReference>
<comment type="caution">
    <text evidence="9">The sequence shown here is derived from an EMBL/GenBank/DDBJ whole genome shotgun (WGS) entry which is preliminary data.</text>
</comment>
<keyword evidence="10" id="KW-1185">Reference proteome</keyword>
<feature type="chain" id="PRO_5045840673" description="beta-N-acetylhexosaminidase" evidence="6">
    <location>
        <begin position="24"/>
        <end position="677"/>
    </location>
</feature>